<dbReference type="PANTHER" id="PTHR43441">
    <property type="entry name" value="RIBOSOMAL-PROTEIN-SERINE ACETYLTRANSFERASE"/>
    <property type="match status" value="1"/>
</dbReference>
<dbReference type="OrthoDB" id="41238at2759"/>
<protein>
    <submittedName>
        <fullName evidence="2">LADA_0D13146g1_1</fullName>
    </submittedName>
</protein>
<gene>
    <name evidence="2" type="ORF">LADA_0D13146G</name>
</gene>
<dbReference type="InterPro" id="IPR016181">
    <property type="entry name" value="Acyl_CoA_acyltransferase"/>
</dbReference>
<feature type="domain" description="N-acetyltransferase" evidence="1">
    <location>
        <begin position="57"/>
        <end position="210"/>
    </location>
</feature>
<dbReference type="FunFam" id="3.40.630.30:FF:000047">
    <property type="entry name" value="Acetyltransferase, GNAT family"/>
    <property type="match status" value="1"/>
</dbReference>
<evidence type="ECO:0000313" key="3">
    <source>
        <dbReference type="Proteomes" id="UP000190274"/>
    </source>
</evidence>
<dbReference type="EMBL" id="LT598454">
    <property type="protein sequence ID" value="SCU86225.1"/>
    <property type="molecule type" value="Genomic_DNA"/>
</dbReference>
<reference evidence="2 3" key="1">
    <citation type="submission" date="2016-03" db="EMBL/GenBank/DDBJ databases">
        <authorList>
            <person name="Devillers H."/>
        </authorList>
    </citation>
    <scope>NUCLEOTIDE SEQUENCE [LARGE SCALE GENOMIC DNA]</scope>
    <source>
        <strain evidence="2">CBS 10888</strain>
    </source>
</reference>
<dbReference type="AlphaFoldDB" id="A0A1G4J8S2"/>
<dbReference type="Gene3D" id="3.40.630.30">
    <property type="match status" value="1"/>
</dbReference>
<evidence type="ECO:0000313" key="2">
    <source>
        <dbReference type="EMBL" id="SCU86225.1"/>
    </source>
</evidence>
<keyword evidence="3" id="KW-1185">Reference proteome</keyword>
<dbReference type="Proteomes" id="UP000190274">
    <property type="component" value="Chromosome D"/>
</dbReference>
<organism evidence="2 3">
    <name type="scientific">Lachancea dasiensis</name>
    <dbReference type="NCBI Taxonomy" id="1072105"/>
    <lineage>
        <taxon>Eukaryota</taxon>
        <taxon>Fungi</taxon>
        <taxon>Dikarya</taxon>
        <taxon>Ascomycota</taxon>
        <taxon>Saccharomycotina</taxon>
        <taxon>Saccharomycetes</taxon>
        <taxon>Saccharomycetales</taxon>
        <taxon>Saccharomycetaceae</taxon>
        <taxon>Lachancea</taxon>
    </lineage>
</organism>
<dbReference type="InterPro" id="IPR051908">
    <property type="entry name" value="Ribosomal_N-acetyltransferase"/>
</dbReference>
<dbReference type="Pfam" id="PF13302">
    <property type="entry name" value="Acetyltransf_3"/>
    <property type="match status" value="1"/>
</dbReference>
<name>A0A1G4J8S2_9SACH</name>
<accession>A0A1G4J8S2</accession>
<dbReference type="GO" id="GO:0008999">
    <property type="term" value="F:protein-N-terminal-alanine acetyltransferase activity"/>
    <property type="evidence" value="ECO:0007669"/>
    <property type="project" value="TreeGrafter"/>
</dbReference>
<proteinExistence type="predicted"/>
<dbReference type="InterPro" id="IPR000182">
    <property type="entry name" value="GNAT_dom"/>
</dbReference>
<evidence type="ECO:0000259" key="1">
    <source>
        <dbReference type="PROSITE" id="PS51186"/>
    </source>
</evidence>
<dbReference type="GO" id="GO:1990189">
    <property type="term" value="F:protein N-terminal-serine acetyltransferase activity"/>
    <property type="evidence" value="ECO:0007669"/>
    <property type="project" value="TreeGrafter"/>
</dbReference>
<dbReference type="PROSITE" id="PS51186">
    <property type="entry name" value="GNAT"/>
    <property type="match status" value="1"/>
</dbReference>
<dbReference type="PANTHER" id="PTHR43441:SF2">
    <property type="entry name" value="FAMILY ACETYLTRANSFERASE, PUTATIVE (AFU_ORTHOLOGUE AFUA_7G00850)-RELATED"/>
    <property type="match status" value="1"/>
</dbReference>
<dbReference type="SUPFAM" id="SSF55729">
    <property type="entry name" value="Acyl-CoA N-acyltransferases (Nat)"/>
    <property type="match status" value="1"/>
</dbReference>
<sequence length="261" mass="30472">MSFASCIAYSIKKDIKVELVRLNDWGQVVGDDLPNWNERNLPEKKVLKGRYCHLEPLTIEKHGRHLFEAFSKVNNDSLWTYLPLEPFCDYAVFSEVFGKKSNANDEIHYAIINPESGLPIGTIALIRTDNRNGSTEIGYVIYSPQLQRTVMSSEAQFLLMRYVFNDLKYRRLEWKCDSLNEPSKRAAERLGFHFEGTFRNALVYQGRTRDTDWYSITDYEWPTMCSGFEEWLSSENIVEGKQIKGLRDIRETLAKMREKKL</sequence>